<reference evidence="7 8" key="1">
    <citation type="journal article" date="1992" name="Int. J. Syst. Bacteriol.">
        <title>Sphingobacterium antarcticus sp. nov. a Psychrotrophic Bacterium from the Soils of Schirmacher Oasis, Antarctica.</title>
        <authorList>
            <person name="Shivaji S."/>
            <person name="Ray M.K."/>
            <person name="Rao N.S."/>
            <person name="Saiserr L."/>
            <person name="Jagannadham M.V."/>
            <person name="Kumar G.S."/>
            <person name="Reddy G."/>
            <person name="Bhargava P.M."/>
        </authorList>
    </citation>
    <scope>NUCLEOTIDE SEQUENCE [LARGE SCALE GENOMIC DNA]</scope>
    <source>
        <strain evidence="7 8">4BY</strain>
    </source>
</reference>
<sequence>MSIEKNSLHPRNLHRSRYDFPELIQTSPELEKYVSENPYGDLSINFSDPEAVKMLNKSLLMHFYGLQEWDIPANYLCPPIPGRADYIHYLADLLAALNGGEVPRGKQIKILDIGTGANCIYPIIGHQVYGWSFTGTDIDKKAIHSAENIAALNPVLQHDLNFRLQHYPSAIFKGIFKPGELFDLTLCNPPFHASAEEALAGSKRKVQNLSKGKKTVPVLNFGGQQSELWCKGGELEFVRNMITESKEYANQCCMFSSLVSKSANLPPLYAALERAGATRVETVSMSQGQKQSRFIAWTFLNDPELEDWRVKRLTKKS</sequence>
<dbReference type="Proteomes" id="UP000028007">
    <property type="component" value="Unassembled WGS sequence"/>
</dbReference>
<keyword evidence="1 6" id="KW-0963">Cytoplasm</keyword>
<comment type="similarity">
    <text evidence="6">Belongs to the methyltransferase superfamily. METTL16/RlmF family.</text>
</comment>
<comment type="caution">
    <text evidence="7">The sequence shown here is derived from an EMBL/GenBank/DDBJ whole genome shotgun (WGS) entry which is preliminary data.</text>
</comment>
<dbReference type="EMBL" id="JNFF01000014">
    <property type="protein sequence ID" value="KEQ31507.1"/>
    <property type="molecule type" value="Genomic_DNA"/>
</dbReference>
<name>A0A081PLD4_9SPHI</name>
<dbReference type="GO" id="GO:0005737">
    <property type="term" value="C:cytoplasm"/>
    <property type="evidence" value="ECO:0007669"/>
    <property type="project" value="UniProtKB-SubCell"/>
</dbReference>
<dbReference type="OrthoDB" id="1115728at2"/>
<keyword evidence="8" id="KW-1185">Reference proteome</keyword>
<comment type="subcellular location">
    <subcellularLocation>
        <location evidence="6">Cytoplasm</location>
    </subcellularLocation>
</comment>
<dbReference type="PANTHER" id="PTHR13393">
    <property type="entry name" value="SAM-DEPENDENT METHYLTRANSFERASE"/>
    <property type="match status" value="1"/>
</dbReference>
<dbReference type="InterPro" id="IPR010286">
    <property type="entry name" value="METTL16/RlmF"/>
</dbReference>
<evidence type="ECO:0000256" key="2">
    <source>
        <dbReference type="ARBA" id="ARBA00022552"/>
    </source>
</evidence>
<dbReference type="AlphaFoldDB" id="A0A081PLD4"/>
<evidence type="ECO:0000256" key="4">
    <source>
        <dbReference type="ARBA" id="ARBA00022679"/>
    </source>
</evidence>
<dbReference type="PANTHER" id="PTHR13393:SF0">
    <property type="entry name" value="RNA N6-ADENOSINE-METHYLTRANSFERASE METTL16"/>
    <property type="match status" value="1"/>
</dbReference>
<dbReference type="SUPFAM" id="SSF53335">
    <property type="entry name" value="S-adenosyl-L-methionine-dependent methyltransferases"/>
    <property type="match status" value="1"/>
</dbReference>
<comment type="catalytic activity">
    <reaction evidence="6">
        <text>adenosine(1618) in 23S rRNA + S-adenosyl-L-methionine = N(6)-methyladenosine(1618) in 23S rRNA + S-adenosyl-L-homocysteine + H(+)</text>
        <dbReference type="Rhea" id="RHEA:16497"/>
        <dbReference type="Rhea" id="RHEA-COMP:10229"/>
        <dbReference type="Rhea" id="RHEA-COMP:10231"/>
        <dbReference type="ChEBI" id="CHEBI:15378"/>
        <dbReference type="ChEBI" id="CHEBI:57856"/>
        <dbReference type="ChEBI" id="CHEBI:59789"/>
        <dbReference type="ChEBI" id="CHEBI:74411"/>
        <dbReference type="ChEBI" id="CHEBI:74449"/>
        <dbReference type="EC" id="2.1.1.181"/>
    </reaction>
</comment>
<dbReference type="InterPro" id="IPR029063">
    <property type="entry name" value="SAM-dependent_MTases_sf"/>
</dbReference>
<dbReference type="Pfam" id="PF05971">
    <property type="entry name" value="Methyltransf_10"/>
    <property type="match status" value="1"/>
</dbReference>
<evidence type="ECO:0000313" key="8">
    <source>
        <dbReference type="Proteomes" id="UP000028007"/>
    </source>
</evidence>
<dbReference type="CDD" id="cd02440">
    <property type="entry name" value="AdoMet_MTases"/>
    <property type="match status" value="1"/>
</dbReference>
<evidence type="ECO:0000256" key="5">
    <source>
        <dbReference type="ARBA" id="ARBA00022691"/>
    </source>
</evidence>
<keyword evidence="3 6" id="KW-0489">Methyltransferase</keyword>
<evidence type="ECO:0000256" key="6">
    <source>
        <dbReference type="HAMAP-Rule" id="MF_01848"/>
    </source>
</evidence>
<dbReference type="HAMAP" id="MF_01848">
    <property type="entry name" value="23SrRNA_methyltr_F"/>
    <property type="match status" value="1"/>
</dbReference>
<gene>
    <name evidence="6" type="primary">rlmF</name>
    <name evidence="7" type="ORF">N180_17470</name>
</gene>
<dbReference type="EC" id="2.1.1.181" evidence="6"/>
<dbReference type="PIRSF" id="PIRSF029038">
    <property type="entry name" value="Mtase_YbiN_prd"/>
    <property type="match status" value="1"/>
</dbReference>
<accession>A0A081PLD4</accession>
<keyword evidence="4 6" id="KW-0808">Transferase</keyword>
<dbReference type="GO" id="GO:0070475">
    <property type="term" value="P:rRNA base methylation"/>
    <property type="evidence" value="ECO:0007669"/>
    <property type="project" value="TreeGrafter"/>
</dbReference>
<dbReference type="GO" id="GO:0052907">
    <property type="term" value="F:23S rRNA (adenine(1618)-N(6))-methyltransferase activity"/>
    <property type="evidence" value="ECO:0007669"/>
    <property type="project" value="UniProtKB-EC"/>
</dbReference>
<evidence type="ECO:0000256" key="3">
    <source>
        <dbReference type="ARBA" id="ARBA00022603"/>
    </source>
</evidence>
<evidence type="ECO:0000313" key="7">
    <source>
        <dbReference type="EMBL" id="KEQ31507.1"/>
    </source>
</evidence>
<comment type="function">
    <text evidence="6">Specifically methylates the adenine in position 1618 of 23S rRNA.</text>
</comment>
<keyword evidence="5 6" id="KW-0949">S-adenosyl-L-methionine</keyword>
<dbReference type="eggNOG" id="COG3129">
    <property type="taxonomic scope" value="Bacteria"/>
</dbReference>
<dbReference type="NCBIfam" id="NF008725">
    <property type="entry name" value="PRK11727.1"/>
    <property type="match status" value="1"/>
</dbReference>
<proteinExistence type="inferred from homology"/>
<protein>
    <recommendedName>
        <fullName evidence="6">Ribosomal RNA large subunit methyltransferase F</fullName>
        <ecNumber evidence="6">2.1.1.181</ecNumber>
    </recommendedName>
    <alternativeName>
        <fullName evidence="6">23S rRNA mA1618 methyltransferase</fullName>
    </alternativeName>
    <alternativeName>
        <fullName evidence="6">rRNA adenine N-6-methyltransferase</fullName>
    </alternativeName>
</protein>
<dbReference type="InterPro" id="IPR016909">
    <property type="entry name" value="rRNA_lsu_MeTfrase_F"/>
</dbReference>
<organism evidence="7 8">
    <name type="scientific">Pedobacter antarcticus 4BY</name>
    <dbReference type="NCBI Taxonomy" id="1358423"/>
    <lineage>
        <taxon>Bacteria</taxon>
        <taxon>Pseudomonadati</taxon>
        <taxon>Bacteroidota</taxon>
        <taxon>Sphingobacteriia</taxon>
        <taxon>Sphingobacteriales</taxon>
        <taxon>Sphingobacteriaceae</taxon>
        <taxon>Pedobacter</taxon>
    </lineage>
</organism>
<dbReference type="RefSeq" id="WP_037438029.1">
    <property type="nucleotide sequence ID" value="NZ_JNFF01000014.1"/>
</dbReference>
<evidence type="ECO:0000256" key="1">
    <source>
        <dbReference type="ARBA" id="ARBA00022490"/>
    </source>
</evidence>
<dbReference type="Gene3D" id="3.40.50.150">
    <property type="entry name" value="Vaccinia Virus protein VP39"/>
    <property type="match status" value="1"/>
</dbReference>
<keyword evidence="2 6" id="KW-0698">rRNA processing</keyword>